<organism evidence="4 5">
    <name type="scientific">Hydrogenophaga borbori</name>
    <dbReference type="NCBI Taxonomy" id="2294117"/>
    <lineage>
        <taxon>Bacteria</taxon>
        <taxon>Pseudomonadati</taxon>
        <taxon>Pseudomonadota</taxon>
        <taxon>Betaproteobacteria</taxon>
        <taxon>Burkholderiales</taxon>
        <taxon>Comamonadaceae</taxon>
        <taxon>Hydrogenophaga</taxon>
    </lineage>
</organism>
<evidence type="ECO:0000259" key="3">
    <source>
        <dbReference type="Pfam" id="PF04536"/>
    </source>
</evidence>
<dbReference type="Pfam" id="PF04536">
    <property type="entry name" value="TPM_phosphatase"/>
    <property type="match status" value="1"/>
</dbReference>
<feature type="chain" id="PRO_5016621490" evidence="2">
    <location>
        <begin position="24"/>
        <end position="303"/>
    </location>
</feature>
<evidence type="ECO:0000256" key="2">
    <source>
        <dbReference type="SAM" id="SignalP"/>
    </source>
</evidence>
<sequence length="303" mass="30937">MSTPLLRALMALVLGLATAFAWAQGLQPVPELRARAMDLTGTLDAATLQRIEERLAGFERERGTQIVVLMVASTAPEDIADYTQRLGDAWKIGRRDVGDGLLFVIAKDDRRMRIAPAKTLEGAIPDLLARRILDQAVAPALRRGDFAGGIDAGLTQIMAAVRGEALPLPAQEPSARGGAGEWTDALVFLLFAVPMVAGFMRRAFGRGLGIPLTGAATGVIAWLLTSVLWVAAGAAVLGMLVAVLARFMPASVPSSRGRGGPWGGSGGWGGGGFGGGRGGFGGGGGFSSGGGGNFGGGGASGGW</sequence>
<keyword evidence="1" id="KW-0472">Membrane</keyword>
<accession>A0A372EE31</accession>
<dbReference type="Proteomes" id="UP000261931">
    <property type="component" value="Unassembled WGS sequence"/>
</dbReference>
<feature type="transmembrane region" description="Helical" evidence="1">
    <location>
        <begin position="230"/>
        <end position="248"/>
    </location>
</feature>
<feature type="domain" description="TPM" evidence="3">
    <location>
        <begin position="37"/>
        <end position="159"/>
    </location>
</feature>
<dbReference type="AlphaFoldDB" id="A0A372EE31"/>
<reference evidence="4 5" key="1">
    <citation type="submission" date="2018-08" db="EMBL/GenBank/DDBJ databases">
        <title>Hydrogenophaga sp. LA-38 isolated from sludge.</title>
        <authorList>
            <person name="Im W.-T."/>
        </authorList>
    </citation>
    <scope>NUCLEOTIDE SEQUENCE [LARGE SCALE GENOMIC DNA]</scope>
    <source>
        <strain evidence="4 5">LA-38</strain>
    </source>
</reference>
<dbReference type="Gene3D" id="3.10.310.50">
    <property type="match status" value="1"/>
</dbReference>
<keyword evidence="1" id="KW-1133">Transmembrane helix</keyword>
<dbReference type="PANTHER" id="PTHR30373:SF2">
    <property type="entry name" value="UPF0603 PROTEIN YGCG"/>
    <property type="match status" value="1"/>
</dbReference>
<evidence type="ECO:0000313" key="4">
    <source>
        <dbReference type="EMBL" id="RFP76057.1"/>
    </source>
</evidence>
<gene>
    <name evidence="4" type="ORF">DY262_20650</name>
</gene>
<keyword evidence="2" id="KW-0732">Signal</keyword>
<evidence type="ECO:0000313" key="5">
    <source>
        <dbReference type="Proteomes" id="UP000261931"/>
    </source>
</evidence>
<proteinExistence type="predicted"/>
<comment type="caution">
    <text evidence="4">The sequence shown here is derived from an EMBL/GenBank/DDBJ whole genome shotgun (WGS) entry which is preliminary data.</text>
</comment>
<feature type="transmembrane region" description="Helical" evidence="1">
    <location>
        <begin position="182"/>
        <end position="200"/>
    </location>
</feature>
<dbReference type="InterPro" id="IPR007621">
    <property type="entry name" value="TPM_dom"/>
</dbReference>
<keyword evidence="5" id="KW-1185">Reference proteome</keyword>
<protein>
    <submittedName>
        <fullName evidence="4">YgcG family protein</fullName>
    </submittedName>
</protein>
<dbReference type="PANTHER" id="PTHR30373">
    <property type="entry name" value="UPF0603 PROTEIN YGCG"/>
    <property type="match status" value="1"/>
</dbReference>
<keyword evidence="1" id="KW-0812">Transmembrane</keyword>
<name>A0A372EE31_9BURK</name>
<feature type="signal peptide" evidence="2">
    <location>
        <begin position="1"/>
        <end position="23"/>
    </location>
</feature>
<dbReference type="EMBL" id="QVLS01000018">
    <property type="protein sequence ID" value="RFP76057.1"/>
    <property type="molecule type" value="Genomic_DNA"/>
</dbReference>
<dbReference type="RefSeq" id="WP_116960952.1">
    <property type="nucleotide sequence ID" value="NZ_QVLS01000018.1"/>
</dbReference>
<evidence type="ECO:0000256" key="1">
    <source>
        <dbReference type="SAM" id="Phobius"/>
    </source>
</evidence>